<protein>
    <submittedName>
        <fullName evidence="2">Uncharacterized protein</fullName>
    </submittedName>
</protein>
<dbReference type="Proteomes" id="UP000238348">
    <property type="component" value="Chromosome"/>
</dbReference>
<name>A0A2L0ETM0_SORCE</name>
<organism evidence="2 3">
    <name type="scientific">Sorangium cellulosum</name>
    <name type="common">Polyangium cellulosum</name>
    <dbReference type="NCBI Taxonomy" id="56"/>
    <lineage>
        <taxon>Bacteria</taxon>
        <taxon>Pseudomonadati</taxon>
        <taxon>Myxococcota</taxon>
        <taxon>Polyangia</taxon>
        <taxon>Polyangiales</taxon>
        <taxon>Polyangiaceae</taxon>
        <taxon>Sorangium</taxon>
    </lineage>
</organism>
<dbReference type="EMBL" id="CP012673">
    <property type="protein sequence ID" value="AUX42646.1"/>
    <property type="molecule type" value="Genomic_DNA"/>
</dbReference>
<evidence type="ECO:0000313" key="2">
    <source>
        <dbReference type="EMBL" id="AUX42646.1"/>
    </source>
</evidence>
<dbReference type="OrthoDB" id="9856554at2"/>
<feature type="region of interest" description="Disordered" evidence="1">
    <location>
        <begin position="193"/>
        <end position="215"/>
    </location>
</feature>
<dbReference type="AlphaFoldDB" id="A0A2L0ETM0"/>
<feature type="region of interest" description="Disordered" evidence="1">
    <location>
        <begin position="30"/>
        <end position="63"/>
    </location>
</feature>
<dbReference type="PROSITE" id="PS51257">
    <property type="entry name" value="PROKAR_LIPOPROTEIN"/>
    <property type="match status" value="1"/>
</dbReference>
<dbReference type="RefSeq" id="WP_159397110.1">
    <property type="nucleotide sequence ID" value="NZ_CP012673.1"/>
</dbReference>
<feature type="compositionally biased region" description="Gly residues" evidence="1">
    <location>
        <begin position="30"/>
        <end position="62"/>
    </location>
</feature>
<gene>
    <name evidence="2" type="ORF">SOCE26_040790</name>
</gene>
<sequence length="234" mass="24087">MRWMIPMLVSSVLIACSDAPTRLPVPYGSGGSGDGATGTGGAAASGPGGGGGAGEGGGGGSEGELVTMSIAPAGVCTPHGVAPGPDELGGIALGRFEAQAPFLVKEFRYVACSGMAHEVVYFRSASEVPDEEPAELWSMAVLAAAGEERQVTVPLDPPLRLTDDQRFGYFGVRMTGEGTSTMCVVACADSDQPDRNHWSDNDAPPFGWKQLSQSPTPDAGLPYDYQFSIAGQPF</sequence>
<evidence type="ECO:0000256" key="1">
    <source>
        <dbReference type="SAM" id="MobiDB-lite"/>
    </source>
</evidence>
<proteinExistence type="predicted"/>
<evidence type="ECO:0000313" key="3">
    <source>
        <dbReference type="Proteomes" id="UP000238348"/>
    </source>
</evidence>
<accession>A0A2L0ETM0</accession>
<reference evidence="2 3" key="1">
    <citation type="submission" date="2015-09" db="EMBL/GenBank/DDBJ databases">
        <title>Sorangium comparison.</title>
        <authorList>
            <person name="Zaburannyi N."/>
            <person name="Bunk B."/>
            <person name="Overmann J."/>
            <person name="Mueller R."/>
        </authorList>
    </citation>
    <scope>NUCLEOTIDE SEQUENCE [LARGE SCALE GENOMIC DNA]</scope>
    <source>
        <strain evidence="2 3">So ce26</strain>
    </source>
</reference>